<keyword evidence="3" id="KW-1185">Reference proteome</keyword>
<protein>
    <submittedName>
        <fullName evidence="2">Uncharacterized protein</fullName>
    </submittedName>
</protein>
<proteinExistence type="predicted"/>
<comment type="caution">
    <text evidence="2">The sequence shown here is derived from an EMBL/GenBank/DDBJ whole genome shotgun (WGS) entry which is preliminary data.</text>
</comment>
<name>A0A8H9M7G0_9GAMM</name>
<evidence type="ECO:0000313" key="3">
    <source>
        <dbReference type="Proteomes" id="UP000623776"/>
    </source>
</evidence>
<keyword evidence="1" id="KW-1133">Transmembrane helix</keyword>
<keyword evidence="1" id="KW-0812">Transmembrane</keyword>
<evidence type="ECO:0000313" key="2">
    <source>
        <dbReference type="EMBL" id="GHD53431.1"/>
    </source>
</evidence>
<dbReference type="Proteomes" id="UP000623776">
    <property type="component" value="Unassembled WGS sequence"/>
</dbReference>
<feature type="transmembrane region" description="Helical" evidence="1">
    <location>
        <begin position="33"/>
        <end position="50"/>
    </location>
</feature>
<dbReference type="AlphaFoldDB" id="A0A8H9M7G0"/>
<dbReference type="RefSeq" id="WP_096921454.1">
    <property type="nucleotide sequence ID" value="NZ_BMXN01000001.1"/>
</dbReference>
<reference evidence="3" key="1">
    <citation type="journal article" date="2019" name="Int. J. Syst. Evol. Microbiol.">
        <title>The Global Catalogue of Microorganisms (GCM) 10K type strain sequencing project: providing services to taxonomists for standard genome sequencing and annotation.</title>
        <authorList>
            <consortium name="The Broad Institute Genomics Platform"/>
            <consortium name="The Broad Institute Genome Sequencing Center for Infectious Disease"/>
            <person name="Wu L."/>
            <person name="Ma J."/>
        </authorList>
    </citation>
    <scope>NUCLEOTIDE SEQUENCE [LARGE SCALE GENOMIC DNA]</scope>
    <source>
        <strain evidence="3">KCTC 22154</strain>
    </source>
</reference>
<keyword evidence="1" id="KW-0472">Membrane</keyword>
<dbReference type="EMBL" id="BMXN01000001">
    <property type="protein sequence ID" value="GHD53431.1"/>
    <property type="molecule type" value="Genomic_DNA"/>
</dbReference>
<sequence>MIWHLIAAVFAALAAAGIALILRHLSGRRLPKWIVPVFAGLGMLSYQIHVEYSWFDHKQQQLPASAVVVDSSTGTEVWRPWTFVFPMTTRFSVLDRDSLQSTQHEGALLAEFMLYHFERHHTDLVIPQAYLLNCSSRELVPVDIDTRSPDITGIRTLRTSSTLLEQACAEPAHSS</sequence>
<gene>
    <name evidence="2" type="ORF">GCM10007157_00620</name>
</gene>
<accession>A0A8H9M7G0</accession>
<organism evidence="2 3">
    <name type="scientific">Vreelandella hamiltonii</name>
    <dbReference type="NCBI Taxonomy" id="502829"/>
    <lineage>
        <taxon>Bacteria</taxon>
        <taxon>Pseudomonadati</taxon>
        <taxon>Pseudomonadota</taxon>
        <taxon>Gammaproteobacteria</taxon>
        <taxon>Oceanospirillales</taxon>
        <taxon>Halomonadaceae</taxon>
        <taxon>Vreelandella</taxon>
    </lineage>
</organism>
<evidence type="ECO:0000256" key="1">
    <source>
        <dbReference type="SAM" id="Phobius"/>
    </source>
</evidence>